<comment type="caution">
    <text evidence="2">The sequence shown here is derived from an EMBL/GenBank/DDBJ whole genome shotgun (WGS) entry which is preliminary data.</text>
</comment>
<dbReference type="SUPFAM" id="SSF52047">
    <property type="entry name" value="RNI-like"/>
    <property type="match status" value="1"/>
</dbReference>
<gene>
    <name evidence="2" type="ORF">PNOK_0586600</name>
</gene>
<name>A0A286UHE8_9AGAM</name>
<protein>
    <recommendedName>
        <fullName evidence="4">F-box domain-containing protein</fullName>
    </recommendedName>
</protein>
<feature type="compositionally biased region" description="Basic and acidic residues" evidence="1">
    <location>
        <begin position="584"/>
        <end position="594"/>
    </location>
</feature>
<proteinExistence type="predicted"/>
<dbReference type="Gene3D" id="3.80.10.10">
    <property type="entry name" value="Ribonuclease Inhibitor"/>
    <property type="match status" value="1"/>
</dbReference>
<feature type="compositionally biased region" description="Low complexity" evidence="1">
    <location>
        <begin position="536"/>
        <end position="553"/>
    </location>
</feature>
<organism evidence="2 3">
    <name type="scientific">Pyrrhoderma noxium</name>
    <dbReference type="NCBI Taxonomy" id="2282107"/>
    <lineage>
        <taxon>Eukaryota</taxon>
        <taxon>Fungi</taxon>
        <taxon>Dikarya</taxon>
        <taxon>Basidiomycota</taxon>
        <taxon>Agaricomycotina</taxon>
        <taxon>Agaricomycetes</taxon>
        <taxon>Hymenochaetales</taxon>
        <taxon>Hymenochaetaceae</taxon>
        <taxon>Pyrrhoderma</taxon>
    </lineage>
</organism>
<accession>A0A286UHE8</accession>
<evidence type="ECO:0000256" key="1">
    <source>
        <dbReference type="SAM" id="MobiDB-lite"/>
    </source>
</evidence>
<keyword evidence="3" id="KW-1185">Reference proteome</keyword>
<evidence type="ECO:0000313" key="2">
    <source>
        <dbReference type="EMBL" id="PAV19022.1"/>
    </source>
</evidence>
<evidence type="ECO:0000313" key="3">
    <source>
        <dbReference type="Proteomes" id="UP000217199"/>
    </source>
</evidence>
<dbReference type="AlphaFoldDB" id="A0A286UHE8"/>
<feature type="region of interest" description="Disordered" evidence="1">
    <location>
        <begin position="536"/>
        <end position="606"/>
    </location>
</feature>
<reference evidence="2 3" key="1">
    <citation type="journal article" date="2017" name="Mol. Ecol.">
        <title>Comparative and population genomic landscape of Phellinus noxius: A hypervariable fungus causing root rot in trees.</title>
        <authorList>
            <person name="Chung C.L."/>
            <person name="Lee T.J."/>
            <person name="Akiba M."/>
            <person name="Lee H.H."/>
            <person name="Kuo T.H."/>
            <person name="Liu D."/>
            <person name="Ke H.M."/>
            <person name="Yokoi T."/>
            <person name="Roa M.B."/>
            <person name="Lu M.J."/>
            <person name="Chang Y.Y."/>
            <person name="Ann P.J."/>
            <person name="Tsai J.N."/>
            <person name="Chen C.Y."/>
            <person name="Tzean S.S."/>
            <person name="Ota Y."/>
            <person name="Hattori T."/>
            <person name="Sahashi N."/>
            <person name="Liou R.F."/>
            <person name="Kikuchi T."/>
            <person name="Tsai I.J."/>
        </authorList>
    </citation>
    <scope>NUCLEOTIDE SEQUENCE [LARGE SCALE GENOMIC DNA]</scope>
    <source>
        <strain evidence="2 3">FFPRI411160</strain>
    </source>
</reference>
<dbReference type="InParanoid" id="A0A286UHE8"/>
<sequence length="606" mass="68881">MHHITKPPLDERSPPSLEHRFNLLSVGNVNHTFTYPTGDNHSDIPPCLAEKQIEIACSSSLLWTHLNVHLNKARKGSWEKLLELWIQRSGNAPLQYDFDFSGQYTGQQCTEMLKLLIREQSRWHSIKISGFLIYTICGINNHQRLSGDSDSVPMPLLRQLILDSSGHSPFSFTKYDFSSSTLLQVLSIRQTSSQWMWASQTISSQKLRRLSLELDESSLCDCIAALKVSMACPNLKHLKIEMHERVYEFGAEDSTDNPLSQLNEMGFVTLNHLETLHLTSELSKNIILKLLTPALKSLAYFVGMHYLPSLYTFLQNSKPPLEELRFGDYNMFEGQEVAPSIYPSVFRLLPKLKKLHLSEGTHLPLAMWPAFLPNETSGDIPLPELRELKLTAPPDHFGTDFDTFADMLVRRWNLDNEFAARIEGASTFIEYKSINHPALQECIDKGFKFDLVVFGIDSAEEDEFEDEEWSWSQEWADPDYEEFPGSAFGRFWDDDFEEEENVFSDEGFPVVDYGEYDIEAVHLDVDDTGTDVEGTHSNGWGWGNGWEESGQGWAVEQDTDWDKEQYGEDGGTLGDSQDVGTWGNDRDGEGRDGWGDDQGGEDAQDE</sequence>
<dbReference type="Proteomes" id="UP000217199">
    <property type="component" value="Unassembled WGS sequence"/>
</dbReference>
<dbReference type="InterPro" id="IPR032675">
    <property type="entry name" value="LRR_dom_sf"/>
</dbReference>
<evidence type="ECO:0008006" key="4">
    <source>
        <dbReference type="Google" id="ProtNLM"/>
    </source>
</evidence>
<dbReference type="EMBL" id="NBII01000005">
    <property type="protein sequence ID" value="PAV19022.1"/>
    <property type="molecule type" value="Genomic_DNA"/>
</dbReference>